<dbReference type="PANTHER" id="PTHR10655:SF17">
    <property type="entry name" value="LYSOPHOSPHOLIPASE-LIKE PROTEIN 1"/>
    <property type="match status" value="1"/>
</dbReference>
<dbReference type="Pfam" id="PF02230">
    <property type="entry name" value="Abhydrolase_2"/>
    <property type="match status" value="1"/>
</dbReference>
<gene>
    <name evidence="4" type="ORF">QBZ16_004224</name>
</gene>
<protein>
    <recommendedName>
        <fullName evidence="3">Phospholipase/carboxylesterase/thioesterase domain-containing protein</fullName>
    </recommendedName>
</protein>
<dbReference type="InterPro" id="IPR003140">
    <property type="entry name" value="PLipase/COase/thioEstase"/>
</dbReference>
<evidence type="ECO:0000313" key="5">
    <source>
        <dbReference type="Proteomes" id="UP001255856"/>
    </source>
</evidence>
<dbReference type="InterPro" id="IPR029058">
    <property type="entry name" value="AB_hydrolase_fold"/>
</dbReference>
<dbReference type="EMBL" id="JASFZW010000006">
    <property type="protein sequence ID" value="KAK2077379.1"/>
    <property type="molecule type" value="Genomic_DNA"/>
</dbReference>
<sequence length="184" mass="20414">MPGWFDIVSLERSALEEGLKGNAPQPEGLRESVDYIHELIRKEVEAGIPEDRIVVGGFSQGGKVALCTMLDHVPALAGCVGLSTWLQPGVSVRSEQTLQRPFFLAHGSADPLLPPFLAQHTYDELHRLGFKEIEFKIYPGMEHSSCYEELKDLEKFLLRSRGVSTVGVYEKSDLVNLALAYVSE</sequence>
<comment type="caution">
    <text evidence="4">The sequence shown here is derived from an EMBL/GenBank/DDBJ whole genome shotgun (WGS) entry which is preliminary data.</text>
</comment>
<dbReference type="SUPFAM" id="SSF53474">
    <property type="entry name" value="alpha/beta-Hydrolases"/>
    <property type="match status" value="1"/>
</dbReference>
<dbReference type="Proteomes" id="UP001255856">
    <property type="component" value="Unassembled WGS sequence"/>
</dbReference>
<dbReference type="Gene3D" id="3.40.50.1820">
    <property type="entry name" value="alpha/beta hydrolase"/>
    <property type="match status" value="1"/>
</dbReference>
<evidence type="ECO:0000256" key="1">
    <source>
        <dbReference type="ARBA" id="ARBA00006499"/>
    </source>
</evidence>
<dbReference type="InterPro" id="IPR050565">
    <property type="entry name" value="LYPA1-2/EST-like"/>
</dbReference>
<dbReference type="GO" id="GO:0008474">
    <property type="term" value="F:palmitoyl-(protein) hydrolase activity"/>
    <property type="evidence" value="ECO:0007669"/>
    <property type="project" value="TreeGrafter"/>
</dbReference>
<evidence type="ECO:0000259" key="3">
    <source>
        <dbReference type="Pfam" id="PF02230"/>
    </source>
</evidence>
<dbReference type="GO" id="GO:0005737">
    <property type="term" value="C:cytoplasm"/>
    <property type="evidence" value="ECO:0007669"/>
    <property type="project" value="TreeGrafter"/>
</dbReference>
<organism evidence="4 5">
    <name type="scientific">Prototheca wickerhamii</name>
    <dbReference type="NCBI Taxonomy" id="3111"/>
    <lineage>
        <taxon>Eukaryota</taxon>
        <taxon>Viridiplantae</taxon>
        <taxon>Chlorophyta</taxon>
        <taxon>core chlorophytes</taxon>
        <taxon>Trebouxiophyceae</taxon>
        <taxon>Chlorellales</taxon>
        <taxon>Chlorellaceae</taxon>
        <taxon>Prototheca</taxon>
    </lineage>
</organism>
<dbReference type="AlphaFoldDB" id="A0AAD9IHU4"/>
<comment type="similarity">
    <text evidence="1">Belongs to the AB hydrolase superfamily. AB hydrolase 2 family.</text>
</comment>
<dbReference type="GO" id="GO:0052689">
    <property type="term" value="F:carboxylic ester hydrolase activity"/>
    <property type="evidence" value="ECO:0007669"/>
    <property type="project" value="TreeGrafter"/>
</dbReference>
<keyword evidence="2" id="KW-0378">Hydrolase</keyword>
<keyword evidence="5" id="KW-1185">Reference proteome</keyword>
<reference evidence="4" key="1">
    <citation type="submission" date="2021-01" db="EMBL/GenBank/DDBJ databases">
        <authorList>
            <person name="Eckstrom K.M.E."/>
        </authorList>
    </citation>
    <scope>NUCLEOTIDE SEQUENCE</scope>
    <source>
        <strain evidence="4">UVCC 0001</strain>
    </source>
</reference>
<proteinExistence type="inferred from homology"/>
<evidence type="ECO:0000313" key="4">
    <source>
        <dbReference type="EMBL" id="KAK2077379.1"/>
    </source>
</evidence>
<evidence type="ECO:0000256" key="2">
    <source>
        <dbReference type="ARBA" id="ARBA00022801"/>
    </source>
</evidence>
<accession>A0AAD9IHU4</accession>
<feature type="domain" description="Phospholipase/carboxylesterase/thioesterase" evidence="3">
    <location>
        <begin position="1"/>
        <end position="157"/>
    </location>
</feature>
<name>A0AAD9IHU4_PROWI</name>
<dbReference type="PANTHER" id="PTHR10655">
    <property type="entry name" value="LYSOPHOSPHOLIPASE-RELATED"/>
    <property type="match status" value="1"/>
</dbReference>